<feature type="domain" description="Dihydroprymidine dehydrogenase" evidence="1">
    <location>
        <begin position="69"/>
        <end position="137"/>
    </location>
</feature>
<dbReference type="Gene3D" id="1.10.1060.10">
    <property type="entry name" value="Alpha-helical ferredoxin"/>
    <property type="match status" value="1"/>
</dbReference>
<dbReference type="InterPro" id="IPR009051">
    <property type="entry name" value="Helical_ferredxn"/>
</dbReference>
<name>A0A7H4PKP9_9ENTR</name>
<dbReference type="AlphaFoldDB" id="A0A7H4PKP9"/>
<accession>A0A7H4PKP9</accession>
<protein>
    <submittedName>
        <fullName evidence="2">Oxidoreductase</fullName>
        <ecNumber evidence="2">1.3.1.1</ecNumber>
    </submittedName>
</protein>
<sequence>MATDLLKPGGYLRLSECMRELEKADGWNMTQIDVERLNALAEKAVSMDYTQKQWKPEERIDTGEPLPLLDCYVAPCVTACAIKQDIPEYIRLLGEHRYADALELIYQRNALPAITGHICDHQCQYNCTRLDYDSALNIP</sequence>
<dbReference type="GO" id="GO:0004159">
    <property type="term" value="F:dihydropyrimidine dehydrogenase (NAD+) activity"/>
    <property type="evidence" value="ECO:0007669"/>
    <property type="project" value="UniProtKB-EC"/>
</dbReference>
<dbReference type="SUPFAM" id="SSF46548">
    <property type="entry name" value="alpha-helical ferredoxin"/>
    <property type="match status" value="1"/>
</dbReference>
<dbReference type="GO" id="GO:0051536">
    <property type="term" value="F:iron-sulfur cluster binding"/>
    <property type="evidence" value="ECO:0007669"/>
    <property type="project" value="InterPro"/>
</dbReference>
<evidence type="ECO:0000313" key="2">
    <source>
        <dbReference type="EMBL" id="STW78972.1"/>
    </source>
</evidence>
<dbReference type="EMBL" id="UGMS01000003">
    <property type="protein sequence ID" value="STW78972.1"/>
    <property type="molecule type" value="Genomic_DNA"/>
</dbReference>
<dbReference type="Pfam" id="PF14691">
    <property type="entry name" value="Fer4_20"/>
    <property type="match status" value="1"/>
</dbReference>
<organism evidence="2 3">
    <name type="scientific">Klebsiella michiganensis</name>
    <dbReference type="NCBI Taxonomy" id="1134687"/>
    <lineage>
        <taxon>Bacteria</taxon>
        <taxon>Pseudomonadati</taxon>
        <taxon>Pseudomonadota</taxon>
        <taxon>Gammaproteobacteria</taxon>
        <taxon>Enterobacterales</taxon>
        <taxon>Enterobacteriaceae</taxon>
        <taxon>Klebsiella/Raoultella group</taxon>
        <taxon>Klebsiella</taxon>
    </lineage>
</organism>
<dbReference type="Proteomes" id="UP000254863">
    <property type="component" value="Unassembled WGS sequence"/>
</dbReference>
<gene>
    <name evidence="2" type="primary">preT</name>
    <name evidence="2" type="ORF">NCTC11685_06291</name>
</gene>
<dbReference type="EC" id="1.3.1.1" evidence="2"/>
<reference evidence="2 3" key="1">
    <citation type="submission" date="2018-06" db="EMBL/GenBank/DDBJ databases">
        <authorList>
            <consortium name="Pathogen Informatics"/>
            <person name="Doyle S."/>
        </authorList>
    </citation>
    <scope>NUCLEOTIDE SEQUENCE [LARGE SCALE GENOMIC DNA]</scope>
    <source>
        <strain evidence="2 3">NCTC11685</strain>
    </source>
</reference>
<evidence type="ECO:0000313" key="3">
    <source>
        <dbReference type="Proteomes" id="UP000254863"/>
    </source>
</evidence>
<dbReference type="InterPro" id="IPR028261">
    <property type="entry name" value="DPD_II"/>
</dbReference>
<proteinExistence type="predicted"/>
<keyword evidence="2" id="KW-0560">Oxidoreductase</keyword>
<comment type="caution">
    <text evidence="2">The sequence shown here is derived from an EMBL/GenBank/DDBJ whole genome shotgun (WGS) entry which is preliminary data.</text>
</comment>
<evidence type="ECO:0000259" key="1">
    <source>
        <dbReference type="Pfam" id="PF14691"/>
    </source>
</evidence>